<evidence type="ECO:0000256" key="4">
    <source>
        <dbReference type="ARBA" id="ARBA00023163"/>
    </source>
</evidence>
<dbReference type="PANTHER" id="PTHR30055:SF181">
    <property type="entry name" value="BLR6905 PROTEIN"/>
    <property type="match status" value="1"/>
</dbReference>
<dbReference type="InterPro" id="IPR023772">
    <property type="entry name" value="DNA-bd_HTH_TetR-type_CS"/>
</dbReference>
<feature type="DNA-binding region" description="H-T-H motif" evidence="5">
    <location>
        <begin position="52"/>
        <end position="71"/>
    </location>
</feature>
<dbReference type="EMBL" id="WSES01000003">
    <property type="protein sequence ID" value="MVW60805.1"/>
    <property type="molecule type" value="Genomic_DNA"/>
</dbReference>
<gene>
    <name evidence="8" type="ORF">GPY61_12780</name>
</gene>
<dbReference type="PANTHER" id="PTHR30055">
    <property type="entry name" value="HTH-TYPE TRANSCRIPTIONAL REGULATOR RUTR"/>
    <property type="match status" value="1"/>
</dbReference>
<evidence type="ECO:0000256" key="3">
    <source>
        <dbReference type="ARBA" id="ARBA00023125"/>
    </source>
</evidence>
<dbReference type="InterPro" id="IPR050109">
    <property type="entry name" value="HTH-type_TetR-like_transc_reg"/>
</dbReference>
<dbReference type="Pfam" id="PF00440">
    <property type="entry name" value="TetR_N"/>
    <property type="match status" value="1"/>
</dbReference>
<feature type="region of interest" description="Disordered" evidence="6">
    <location>
        <begin position="1"/>
        <end position="25"/>
    </location>
</feature>
<sequence length="230" mass="26935">MSSSIEKKTRAKQAAGAAAAPEGTRRLAREDREQLIVQKAIKYFATYGFGASTRDLAKEIGVSQPLLYRYFPNKEALADRVFQEVYLSRWNPDWEDILRDRARPLADRLLEFYQQYGRVILKSDWIRIFIFAGLTREGINNRYLARLRERIFDVILAELRRQYKIADPTPQQYEDEIEFIWGLHAAIFYVGVRKWVYGLQVPKDLDRLIDQHVHAFLDSAPAVLKRIRKA</sequence>
<feature type="domain" description="HTH tetR-type" evidence="7">
    <location>
        <begin position="30"/>
        <end position="89"/>
    </location>
</feature>
<dbReference type="AlphaFoldDB" id="A0A7X3FZS8"/>
<protein>
    <submittedName>
        <fullName evidence="8">TetR family transcriptional regulator</fullName>
    </submittedName>
</protein>
<keyword evidence="2" id="KW-0805">Transcription regulation</keyword>
<evidence type="ECO:0000313" key="8">
    <source>
        <dbReference type="EMBL" id="MVW60805.1"/>
    </source>
</evidence>
<organism evidence="8 9">
    <name type="scientific">Massilia cellulosiltytica</name>
    <dbReference type="NCBI Taxonomy" id="2683234"/>
    <lineage>
        <taxon>Bacteria</taxon>
        <taxon>Pseudomonadati</taxon>
        <taxon>Pseudomonadota</taxon>
        <taxon>Betaproteobacteria</taxon>
        <taxon>Burkholderiales</taxon>
        <taxon>Oxalobacteraceae</taxon>
        <taxon>Telluria group</taxon>
        <taxon>Massilia</taxon>
    </lineage>
</organism>
<evidence type="ECO:0000313" key="9">
    <source>
        <dbReference type="Proteomes" id="UP000443353"/>
    </source>
</evidence>
<evidence type="ECO:0000259" key="7">
    <source>
        <dbReference type="PROSITE" id="PS50977"/>
    </source>
</evidence>
<proteinExistence type="predicted"/>
<evidence type="ECO:0000256" key="6">
    <source>
        <dbReference type="SAM" id="MobiDB-lite"/>
    </source>
</evidence>
<accession>A0A7X3FZS8</accession>
<dbReference type="PRINTS" id="PR00455">
    <property type="entry name" value="HTHTETR"/>
</dbReference>
<evidence type="ECO:0000256" key="2">
    <source>
        <dbReference type="ARBA" id="ARBA00023015"/>
    </source>
</evidence>
<dbReference type="Gene3D" id="1.10.357.10">
    <property type="entry name" value="Tetracycline Repressor, domain 2"/>
    <property type="match status" value="1"/>
</dbReference>
<evidence type="ECO:0000256" key="1">
    <source>
        <dbReference type="ARBA" id="ARBA00022491"/>
    </source>
</evidence>
<reference evidence="8 9" key="1">
    <citation type="submission" date="2019-12" db="EMBL/GenBank/DDBJ databases">
        <authorList>
            <person name="Li C."/>
            <person name="Zhao J."/>
        </authorList>
    </citation>
    <scope>NUCLEOTIDE SEQUENCE [LARGE SCALE GENOMIC DNA]</scope>
    <source>
        <strain evidence="8 9">NEAU-DD11</strain>
    </source>
</reference>
<keyword evidence="4" id="KW-0804">Transcription</keyword>
<dbReference type="GO" id="GO:0000976">
    <property type="term" value="F:transcription cis-regulatory region binding"/>
    <property type="evidence" value="ECO:0007669"/>
    <property type="project" value="TreeGrafter"/>
</dbReference>
<dbReference type="PROSITE" id="PS50977">
    <property type="entry name" value="HTH_TETR_2"/>
    <property type="match status" value="1"/>
</dbReference>
<dbReference type="SUPFAM" id="SSF46689">
    <property type="entry name" value="Homeodomain-like"/>
    <property type="match status" value="1"/>
</dbReference>
<dbReference type="PROSITE" id="PS01081">
    <property type="entry name" value="HTH_TETR_1"/>
    <property type="match status" value="1"/>
</dbReference>
<keyword evidence="3 5" id="KW-0238">DNA-binding</keyword>
<dbReference type="GO" id="GO:0003700">
    <property type="term" value="F:DNA-binding transcription factor activity"/>
    <property type="evidence" value="ECO:0007669"/>
    <property type="project" value="TreeGrafter"/>
</dbReference>
<dbReference type="Proteomes" id="UP000443353">
    <property type="component" value="Unassembled WGS sequence"/>
</dbReference>
<dbReference type="InterPro" id="IPR009057">
    <property type="entry name" value="Homeodomain-like_sf"/>
</dbReference>
<comment type="caution">
    <text evidence="8">The sequence shown here is derived from an EMBL/GenBank/DDBJ whole genome shotgun (WGS) entry which is preliminary data.</text>
</comment>
<keyword evidence="1" id="KW-0678">Repressor</keyword>
<evidence type="ECO:0000256" key="5">
    <source>
        <dbReference type="PROSITE-ProRule" id="PRU00335"/>
    </source>
</evidence>
<name>A0A7X3FZS8_9BURK</name>
<keyword evidence="9" id="KW-1185">Reference proteome</keyword>
<dbReference type="RefSeq" id="WP_056125793.1">
    <property type="nucleotide sequence ID" value="NZ_CP168562.1"/>
</dbReference>
<dbReference type="InterPro" id="IPR001647">
    <property type="entry name" value="HTH_TetR"/>
</dbReference>